<dbReference type="Proteomes" id="UP000601435">
    <property type="component" value="Unassembled WGS sequence"/>
</dbReference>
<feature type="region of interest" description="Disordered" evidence="1">
    <location>
        <begin position="1"/>
        <end position="73"/>
    </location>
</feature>
<evidence type="ECO:0000256" key="1">
    <source>
        <dbReference type="SAM" id="MobiDB-lite"/>
    </source>
</evidence>
<protein>
    <submittedName>
        <fullName evidence="2">Uncharacterized protein</fullName>
    </submittedName>
</protein>
<keyword evidence="3" id="KW-1185">Reference proteome</keyword>
<evidence type="ECO:0000313" key="3">
    <source>
        <dbReference type="Proteomes" id="UP000601435"/>
    </source>
</evidence>
<proteinExistence type="predicted"/>
<sequence length="200" mass="21251">MAAQRKSGKESDKFARWFKAKRSGGGSRGRGKAKGKGKAKNASAGRLPHEGDKVSPSRSELFPKAKGNKRKAANLLESAEGVSDGLRQKLLATKQRLLAGNAEAARAGVVQAEPGAWAAMQAEKEKANDGKNEQKGKAKSKGKGKEPGKGKGSKKGKGQGQASKKVPVVREELVRLNREIASRAQLRDLPAVHATLRNLE</sequence>
<feature type="compositionally biased region" description="Basic residues" evidence="1">
    <location>
        <begin position="29"/>
        <end position="39"/>
    </location>
</feature>
<comment type="caution">
    <text evidence="2">The sequence shown here is derived from an EMBL/GenBank/DDBJ whole genome shotgun (WGS) entry which is preliminary data.</text>
</comment>
<reference evidence="2" key="1">
    <citation type="submission" date="2021-02" db="EMBL/GenBank/DDBJ databases">
        <authorList>
            <person name="Dougan E. K."/>
            <person name="Rhodes N."/>
            <person name="Thang M."/>
            <person name="Chan C."/>
        </authorList>
    </citation>
    <scope>NUCLEOTIDE SEQUENCE</scope>
</reference>
<evidence type="ECO:0000313" key="2">
    <source>
        <dbReference type="EMBL" id="CAE7376031.1"/>
    </source>
</evidence>
<feature type="non-terminal residue" evidence="2">
    <location>
        <position position="200"/>
    </location>
</feature>
<accession>A0A812Q5M3</accession>
<gene>
    <name evidence="2" type="ORF">SNEC2469_LOCUS10141</name>
</gene>
<feature type="compositionally biased region" description="Basic and acidic residues" evidence="1">
    <location>
        <begin position="168"/>
        <end position="181"/>
    </location>
</feature>
<dbReference type="AlphaFoldDB" id="A0A812Q5M3"/>
<organism evidence="2 3">
    <name type="scientific">Symbiodinium necroappetens</name>
    <dbReference type="NCBI Taxonomy" id="1628268"/>
    <lineage>
        <taxon>Eukaryota</taxon>
        <taxon>Sar</taxon>
        <taxon>Alveolata</taxon>
        <taxon>Dinophyceae</taxon>
        <taxon>Suessiales</taxon>
        <taxon>Symbiodiniaceae</taxon>
        <taxon>Symbiodinium</taxon>
    </lineage>
</organism>
<dbReference type="EMBL" id="CAJNJA010016174">
    <property type="protein sequence ID" value="CAE7376031.1"/>
    <property type="molecule type" value="Genomic_DNA"/>
</dbReference>
<feature type="compositionally biased region" description="Basic and acidic residues" evidence="1">
    <location>
        <begin position="122"/>
        <end position="136"/>
    </location>
</feature>
<name>A0A812Q5M3_9DINO</name>
<feature type="region of interest" description="Disordered" evidence="1">
    <location>
        <begin position="120"/>
        <end position="200"/>
    </location>
</feature>